<dbReference type="InterPro" id="IPR046538">
    <property type="entry name" value="DUF6603"/>
</dbReference>
<evidence type="ECO:0000313" key="3">
    <source>
        <dbReference type="EMBL" id="GHI30197.1"/>
    </source>
</evidence>
<gene>
    <name evidence="3" type="ORF">Sdagh_19270</name>
</gene>
<evidence type="ECO:0000313" key="4">
    <source>
        <dbReference type="Proteomes" id="UP001052655"/>
    </source>
</evidence>
<feature type="compositionally biased region" description="Basic and acidic residues" evidence="1">
    <location>
        <begin position="168"/>
        <end position="179"/>
    </location>
</feature>
<dbReference type="Pfam" id="PF20248">
    <property type="entry name" value="DUF6603"/>
    <property type="match status" value="1"/>
</dbReference>
<organism evidence="3 4">
    <name type="scientific">Streptomyces daghestanicus</name>
    <dbReference type="NCBI Taxonomy" id="66885"/>
    <lineage>
        <taxon>Bacteria</taxon>
        <taxon>Bacillati</taxon>
        <taxon>Actinomycetota</taxon>
        <taxon>Actinomycetes</taxon>
        <taxon>Kitasatosporales</taxon>
        <taxon>Streptomycetaceae</taxon>
        <taxon>Streptomyces</taxon>
    </lineage>
</organism>
<protein>
    <recommendedName>
        <fullName evidence="2">DUF6603 domain-containing protein</fullName>
    </recommendedName>
</protein>
<feature type="domain" description="DUF6603" evidence="2">
    <location>
        <begin position="265"/>
        <end position="766"/>
    </location>
</feature>
<proteinExistence type="predicted"/>
<keyword evidence="4" id="KW-1185">Reference proteome</keyword>
<accession>A0ABQ3PYX6</accession>
<feature type="compositionally biased region" description="Polar residues" evidence="1">
    <location>
        <begin position="744"/>
        <end position="757"/>
    </location>
</feature>
<feature type="region of interest" description="Disordered" evidence="1">
    <location>
        <begin position="221"/>
        <end position="244"/>
    </location>
</feature>
<feature type="region of interest" description="Disordered" evidence="1">
    <location>
        <begin position="1"/>
        <end position="41"/>
    </location>
</feature>
<sequence length="1015" mass="109449">MTDTPDRSAAGALTSSEEKLEKIKKGETKLDSLLPEGSAVPPPFTLQVADATLKGPQSADDREKTYLLTGTLRAEKPGDVFPYAPGKEEPVVRQLRLTVVSTLISPGRGNARRYVVLIDLLLKNENRPLSQIPWIGERIGGEITGGQLFAVTRPLDKDAIKKVNDYIKKYGPEPDKNEKPASVPKLTGRKGSEWASGLYVSAGCKIGEQKIPPVTFALRRKTKEGGAEPAEDAPAEPVTDAKVSTGSRIEVSARYLPEIPAEKSLQRVAVPAAVRVTMDTVVKQGPVEVSAIGAGVTLPFDKDADPLHFLPPLEGLSVNGETKGRKERADDGTRSGIAFAGAILIDTGAWRQGSWKFDGIVLVSTPKIDAQLAGSYAYVKPKNDPAFSSFFGFLDVRGLGLTFPPVTVNGFMGGGGFNSAVRVPTVDKAWTFPFLVGLDSGTVDGETKPHAILKKLCGTDSPNPWVTPKQGRSWGALGIDVMVKEAVQGRLLALLDWGGTEDFTAALIGMLTAELPRAPEGDKKKHKPYLSIELQVLAQYERASGQIAIATELTDKSYVVDDECKVTGGTAVYLWTRGEHAGEHVMSCGGYSPAFKKPDHYPKVPRVSAILNIGEWMTYRLEGYLAGTSRALMLGGALSLASDSGWWRWWVSASIDIWHEWKPFWLRGDIGVSLGLAATLRKGPVKCNVSGEFGVTIGLWWAEDDQGQMHKGGSWSLHAWALDFDGSWGDPLPADKPAVSWTEFQRQSASPLQVGNKKSTRLRTRSSDDHDAPAASTVYDTGGFVFDTDAGAPVSTLRVNGAKWQPAHDPDHKDHQRIDDDPATWDLVPMGKAGRGLRSEHTLTVTRTATAPSAGSPAADADVVREQGWRIYRVLSNHPTALFQRSGDNLPLNTDRNMERDVLTGLRVVASPRTSPAALEVPEANVATTPVKLKRHDVLPPAATAPSGPEARCADSRTRTRVSTSLKEKSAARTALMAELESLGITGFDHDRELTGLPDLVRDVWSDPPLVAAGA</sequence>
<feature type="region of interest" description="Disordered" evidence="1">
    <location>
        <begin position="168"/>
        <end position="188"/>
    </location>
</feature>
<dbReference type="EMBL" id="BNDX01000008">
    <property type="protein sequence ID" value="GHI30197.1"/>
    <property type="molecule type" value="Genomic_DNA"/>
</dbReference>
<feature type="region of interest" description="Disordered" evidence="1">
    <location>
        <begin position="744"/>
        <end position="775"/>
    </location>
</feature>
<dbReference type="Proteomes" id="UP001052655">
    <property type="component" value="Unassembled WGS sequence"/>
</dbReference>
<evidence type="ECO:0000259" key="2">
    <source>
        <dbReference type="Pfam" id="PF20248"/>
    </source>
</evidence>
<feature type="compositionally biased region" description="Basic and acidic residues" evidence="1">
    <location>
        <begin position="16"/>
        <end position="30"/>
    </location>
</feature>
<reference evidence="3" key="1">
    <citation type="submission" date="2024-05" db="EMBL/GenBank/DDBJ databases">
        <title>Whole genome shotgun sequence of Streptomyces daghestanicus NBRC 12762.</title>
        <authorList>
            <person name="Komaki H."/>
            <person name="Tamura T."/>
        </authorList>
    </citation>
    <scope>NUCLEOTIDE SEQUENCE</scope>
    <source>
        <strain evidence="3">NBRC 12762</strain>
    </source>
</reference>
<name>A0ABQ3PYX6_9ACTN</name>
<evidence type="ECO:0000256" key="1">
    <source>
        <dbReference type="SAM" id="MobiDB-lite"/>
    </source>
</evidence>
<comment type="caution">
    <text evidence="3">The sequence shown here is derived from an EMBL/GenBank/DDBJ whole genome shotgun (WGS) entry which is preliminary data.</text>
</comment>